<accession>A0A1Z5RBG4</accession>
<dbReference type="InParanoid" id="A0A1Z5RBG4"/>
<reference evidence="1 2" key="1">
    <citation type="journal article" date="2009" name="Nature">
        <title>The Sorghum bicolor genome and the diversification of grasses.</title>
        <authorList>
            <person name="Paterson A.H."/>
            <person name="Bowers J.E."/>
            <person name="Bruggmann R."/>
            <person name="Dubchak I."/>
            <person name="Grimwood J."/>
            <person name="Gundlach H."/>
            <person name="Haberer G."/>
            <person name="Hellsten U."/>
            <person name="Mitros T."/>
            <person name="Poliakov A."/>
            <person name="Schmutz J."/>
            <person name="Spannagl M."/>
            <person name="Tang H."/>
            <person name="Wang X."/>
            <person name="Wicker T."/>
            <person name="Bharti A.K."/>
            <person name="Chapman J."/>
            <person name="Feltus F.A."/>
            <person name="Gowik U."/>
            <person name="Grigoriev I.V."/>
            <person name="Lyons E."/>
            <person name="Maher C.A."/>
            <person name="Martis M."/>
            <person name="Narechania A."/>
            <person name="Otillar R.P."/>
            <person name="Penning B.W."/>
            <person name="Salamov A.A."/>
            <person name="Wang Y."/>
            <person name="Zhang L."/>
            <person name="Carpita N.C."/>
            <person name="Freeling M."/>
            <person name="Gingle A.R."/>
            <person name="Hash C.T."/>
            <person name="Keller B."/>
            <person name="Klein P."/>
            <person name="Kresovich S."/>
            <person name="McCann M.C."/>
            <person name="Ming R."/>
            <person name="Peterson D.G."/>
            <person name="Mehboob-ur-Rahman"/>
            <person name="Ware D."/>
            <person name="Westhoff P."/>
            <person name="Mayer K.F."/>
            <person name="Messing J."/>
            <person name="Rokhsar D.S."/>
        </authorList>
    </citation>
    <scope>NUCLEOTIDE SEQUENCE [LARGE SCALE GENOMIC DNA]</scope>
    <source>
        <strain evidence="2">cv. BTx623</strain>
    </source>
</reference>
<sequence length="62" mass="6958">MCVSVSCEMNPKVIDACGEEIMVEGRRFHANSERNTKGLGRHLVRRTESRQHLFKGMILAGA</sequence>
<dbReference type="Proteomes" id="UP000000768">
    <property type="component" value="Chromosome 6"/>
</dbReference>
<evidence type="ECO:0000313" key="1">
    <source>
        <dbReference type="EMBL" id="OQU81047.1"/>
    </source>
</evidence>
<reference evidence="2" key="2">
    <citation type="journal article" date="2018" name="Plant J.">
        <title>The Sorghum bicolor reference genome: improved assembly, gene annotations, a transcriptome atlas, and signatures of genome organization.</title>
        <authorList>
            <person name="McCormick R.F."/>
            <person name="Truong S.K."/>
            <person name="Sreedasyam A."/>
            <person name="Jenkins J."/>
            <person name="Shu S."/>
            <person name="Sims D."/>
            <person name="Kennedy M."/>
            <person name="Amirebrahimi M."/>
            <person name="Weers B.D."/>
            <person name="McKinley B."/>
            <person name="Mattison A."/>
            <person name="Morishige D.T."/>
            <person name="Grimwood J."/>
            <person name="Schmutz J."/>
            <person name="Mullet J.E."/>
        </authorList>
    </citation>
    <scope>NUCLEOTIDE SEQUENCE [LARGE SCALE GENOMIC DNA]</scope>
    <source>
        <strain evidence="2">cv. BTx623</strain>
    </source>
</reference>
<dbReference type="Gramene" id="OQU81047">
    <property type="protein sequence ID" value="OQU81047"/>
    <property type="gene ID" value="SORBI_3006G003350"/>
</dbReference>
<dbReference type="AlphaFoldDB" id="A0A1Z5RBG4"/>
<keyword evidence="2" id="KW-1185">Reference proteome</keyword>
<proteinExistence type="predicted"/>
<evidence type="ECO:0000313" key="2">
    <source>
        <dbReference type="Proteomes" id="UP000000768"/>
    </source>
</evidence>
<organism evidence="1 2">
    <name type="scientific">Sorghum bicolor</name>
    <name type="common">Sorghum</name>
    <name type="synonym">Sorghum vulgare</name>
    <dbReference type="NCBI Taxonomy" id="4558"/>
    <lineage>
        <taxon>Eukaryota</taxon>
        <taxon>Viridiplantae</taxon>
        <taxon>Streptophyta</taxon>
        <taxon>Embryophyta</taxon>
        <taxon>Tracheophyta</taxon>
        <taxon>Spermatophyta</taxon>
        <taxon>Magnoliopsida</taxon>
        <taxon>Liliopsida</taxon>
        <taxon>Poales</taxon>
        <taxon>Poaceae</taxon>
        <taxon>PACMAD clade</taxon>
        <taxon>Panicoideae</taxon>
        <taxon>Andropogonodae</taxon>
        <taxon>Andropogoneae</taxon>
        <taxon>Sorghinae</taxon>
        <taxon>Sorghum</taxon>
    </lineage>
</organism>
<dbReference type="EMBL" id="CM000765">
    <property type="protein sequence ID" value="OQU81047.1"/>
    <property type="molecule type" value="Genomic_DNA"/>
</dbReference>
<protein>
    <submittedName>
        <fullName evidence="1">Uncharacterized protein</fullName>
    </submittedName>
</protein>
<name>A0A1Z5RBG4_SORBI</name>
<gene>
    <name evidence="1" type="ORF">SORBI_3006G003350</name>
</gene>